<evidence type="ECO:0000256" key="2">
    <source>
        <dbReference type="ARBA" id="ARBA00004906"/>
    </source>
</evidence>
<dbReference type="SMART" id="SM00225">
    <property type="entry name" value="BTB"/>
    <property type="match status" value="1"/>
</dbReference>
<organism evidence="8 9">
    <name type="scientific">Rotaria socialis</name>
    <dbReference type="NCBI Taxonomy" id="392032"/>
    <lineage>
        <taxon>Eukaryota</taxon>
        <taxon>Metazoa</taxon>
        <taxon>Spiralia</taxon>
        <taxon>Gnathifera</taxon>
        <taxon>Rotifera</taxon>
        <taxon>Eurotatoria</taxon>
        <taxon>Bdelloidea</taxon>
        <taxon>Philodinida</taxon>
        <taxon>Philodinidae</taxon>
        <taxon>Rotaria</taxon>
    </lineage>
</organism>
<feature type="domain" description="BTB" evidence="6">
    <location>
        <begin position="282"/>
        <end position="356"/>
    </location>
</feature>
<dbReference type="SUPFAM" id="SSF49599">
    <property type="entry name" value="TRAF domain-like"/>
    <property type="match status" value="1"/>
</dbReference>
<dbReference type="InterPro" id="IPR011333">
    <property type="entry name" value="SKP1/BTB/POZ_sf"/>
</dbReference>
<dbReference type="CDD" id="cd00121">
    <property type="entry name" value="MATH"/>
    <property type="match status" value="1"/>
</dbReference>
<comment type="pathway">
    <text evidence="2">Protein modification; protein ubiquitination.</text>
</comment>
<evidence type="ECO:0000256" key="1">
    <source>
        <dbReference type="ARBA" id="ARBA00004123"/>
    </source>
</evidence>
<dbReference type="Gene3D" id="2.60.210.10">
    <property type="entry name" value="Apoptosis, Tumor Necrosis Factor Receptor Associated Protein 2, Chain A"/>
    <property type="match status" value="1"/>
</dbReference>
<dbReference type="GO" id="GO:0030163">
    <property type="term" value="P:protein catabolic process"/>
    <property type="evidence" value="ECO:0007669"/>
    <property type="project" value="UniProtKB-ARBA"/>
</dbReference>
<dbReference type="PROSITE" id="PS50144">
    <property type="entry name" value="MATH"/>
    <property type="match status" value="1"/>
</dbReference>
<evidence type="ECO:0000259" key="7">
    <source>
        <dbReference type="PROSITE" id="PS50144"/>
    </source>
</evidence>
<accession>A0A817YSM1</accession>
<dbReference type="InterPro" id="IPR002083">
    <property type="entry name" value="MATH/TRAF_dom"/>
</dbReference>
<protein>
    <submittedName>
        <fullName evidence="8">Uncharacterized protein</fullName>
    </submittedName>
</protein>
<dbReference type="PROSITE" id="PS50097">
    <property type="entry name" value="BTB"/>
    <property type="match status" value="1"/>
</dbReference>
<evidence type="ECO:0000313" key="9">
    <source>
        <dbReference type="Proteomes" id="UP000663865"/>
    </source>
</evidence>
<name>A0A817YSM1_9BILA</name>
<gene>
    <name evidence="8" type="ORF">KIK155_LOCUS6647</name>
</gene>
<dbReference type="Gene3D" id="3.30.710.10">
    <property type="entry name" value="Potassium Channel Kv1.1, Chain A"/>
    <property type="match status" value="1"/>
</dbReference>
<evidence type="ECO:0000256" key="3">
    <source>
        <dbReference type="ARBA" id="ARBA00010846"/>
    </source>
</evidence>
<evidence type="ECO:0000313" key="8">
    <source>
        <dbReference type="EMBL" id="CAF3384914.1"/>
    </source>
</evidence>
<dbReference type="InterPro" id="IPR008974">
    <property type="entry name" value="TRAF-like"/>
</dbReference>
<evidence type="ECO:0000256" key="4">
    <source>
        <dbReference type="ARBA" id="ARBA00022786"/>
    </source>
</evidence>
<dbReference type="Proteomes" id="UP000663865">
    <property type="component" value="Unassembled WGS sequence"/>
</dbReference>
<proteinExistence type="inferred from homology"/>
<dbReference type="GO" id="GO:0005634">
    <property type="term" value="C:nucleus"/>
    <property type="evidence" value="ECO:0007669"/>
    <property type="project" value="UniProtKB-SubCell"/>
</dbReference>
<dbReference type="InterPro" id="IPR000210">
    <property type="entry name" value="BTB/POZ_dom"/>
</dbReference>
<comment type="similarity">
    <text evidence="3">Belongs to the Tdpoz family.</text>
</comment>
<feature type="domain" description="MATH" evidence="7">
    <location>
        <begin position="87"/>
        <end position="220"/>
    </location>
</feature>
<comment type="subcellular location">
    <subcellularLocation>
        <location evidence="1">Nucleus</location>
    </subcellularLocation>
</comment>
<dbReference type="InterPro" id="IPR056423">
    <property type="entry name" value="BACK_BPM_SPOP"/>
</dbReference>
<evidence type="ECO:0000259" key="6">
    <source>
        <dbReference type="PROSITE" id="PS50097"/>
    </source>
</evidence>
<sequence>MKTWSSSGVNERRGATDVRATLSRLTLFRDNMNRRTMYNSILKSSSSASLSSNESMSAGTTNTNLLPIMRNDYSLDSVCCTKRTLQTFSHMWIVENFSSYLQDPEPIICLSSSPFSPVVGASALTQWRLVCYPKGNYGAASNYMSIFLEYIKGERDIKAKAEYSLVNRKCELTEMRKDAQFSVYKCGNTRGFINYVKYDTLTLLENDTLDDDKLKIYVRITIMDDAITEDTKYQEYDDTECINFTTRGLEGLVRDFSQLLLHSPPKMSDIKILARVSPSQNSNGIIEINHHDSNPSKVTFHVHKLILAARSPVFAAMFSNSTLESTTNIIEINDLRSETIQSMLEYIYTGKVSDIKNSTVELYRCADKYQLEDLRLQAEMALMSSISVETSAEILLLADQHHSKELKSRVIQFIVNGNLKAITQTEGWHKYVACIPDLVTEVIQATTHE</sequence>
<dbReference type="PANTHER" id="PTHR24413">
    <property type="entry name" value="SPECKLE-TYPE POZ PROTEIN"/>
    <property type="match status" value="1"/>
</dbReference>
<dbReference type="EMBL" id="CAJNYV010000803">
    <property type="protein sequence ID" value="CAF3384914.1"/>
    <property type="molecule type" value="Genomic_DNA"/>
</dbReference>
<dbReference type="Gene3D" id="1.25.40.420">
    <property type="match status" value="1"/>
</dbReference>
<dbReference type="SUPFAM" id="SSF54695">
    <property type="entry name" value="POZ domain"/>
    <property type="match status" value="1"/>
</dbReference>
<dbReference type="AlphaFoldDB" id="A0A817YSM1"/>
<keyword evidence="4" id="KW-0833">Ubl conjugation pathway</keyword>
<dbReference type="Pfam" id="PF00651">
    <property type="entry name" value="BTB"/>
    <property type="match status" value="1"/>
</dbReference>
<dbReference type="Pfam" id="PF22486">
    <property type="entry name" value="MATH_2"/>
    <property type="match status" value="1"/>
</dbReference>
<comment type="caution">
    <text evidence="8">The sequence shown here is derived from an EMBL/GenBank/DDBJ whole genome shotgun (WGS) entry which is preliminary data.</text>
</comment>
<dbReference type="Pfam" id="PF24570">
    <property type="entry name" value="BACK_BPM_SPOP"/>
    <property type="match status" value="1"/>
</dbReference>
<evidence type="ECO:0000256" key="5">
    <source>
        <dbReference type="ARBA" id="ARBA00023242"/>
    </source>
</evidence>
<reference evidence="8" key="1">
    <citation type="submission" date="2021-02" db="EMBL/GenBank/DDBJ databases">
        <authorList>
            <person name="Nowell W R."/>
        </authorList>
    </citation>
    <scope>NUCLEOTIDE SEQUENCE</scope>
</reference>
<keyword evidence="5" id="KW-0539">Nucleus</keyword>